<reference evidence="6" key="1">
    <citation type="submission" date="2021-06" db="EMBL/GenBank/DDBJ databases">
        <authorList>
            <person name="Kallberg Y."/>
            <person name="Tangrot J."/>
            <person name="Rosling A."/>
        </authorList>
    </citation>
    <scope>NUCLEOTIDE SEQUENCE</scope>
    <source>
        <strain evidence="6">MA453B</strain>
    </source>
</reference>
<dbReference type="InterPro" id="IPR000719">
    <property type="entry name" value="Prot_kinase_dom"/>
</dbReference>
<keyword evidence="4" id="KW-0067">ATP-binding</keyword>
<evidence type="ECO:0000256" key="2">
    <source>
        <dbReference type="ARBA" id="ARBA00022741"/>
    </source>
</evidence>
<sequence length="534" mass="61009">MGEKYRDIENDKRIQNYSEQLVTKLNQYGVTKYDHSQFNVLDIVGKSRSAIVYSAIFQGKKYALKCLNNNLCLTAQTFKKFVREDIISSTKSSWCNTGSRFRFSSETNSTCQKSLKLDRFLCNQILGLLHSSQRKIEIEVGVTVAALVKEIIFCGSDNDYLIIDKIIEEYKINFYNYNEFSNSKKIGEGGYGWVEKAEWKACSSTVALKSLKIKQNSNENLVKKFAREALQSVDASALLSNHPQVKPLNNQLDFQSLSKLNTCAISKQLDTEQQHVYFQPSSRERNPQTNKIVIVLQLANNGNLQDYLKGKRQNGIFKISWANISRIAKEITFGLHHLHINEIVHRGLDDIGPYIAKGIREKIIPNTPQSYANLYVNCWSSDPDQRPPLYKILNDLIKMSKMPVESKFIINYISESEKTKSNQIQQINEGLHLTSDTIDSPYCITKSVTNNNLLNNLLKVFYDSTNRGNTFTQISKMIIDIIENNNRTPKNYFIYIIGLDKNQNLNSDLQCLLGFIYLMGIGTDEDSNAAFKLF</sequence>
<dbReference type="Gene3D" id="1.10.510.10">
    <property type="entry name" value="Transferase(Phosphotransferase) domain 1"/>
    <property type="match status" value="1"/>
</dbReference>
<keyword evidence="1" id="KW-0808">Transferase</keyword>
<feature type="domain" description="Protein kinase" evidence="5">
    <location>
        <begin position="180"/>
        <end position="534"/>
    </location>
</feature>
<evidence type="ECO:0000256" key="1">
    <source>
        <dbReference type="ARBA" id="ARBA00022679"/>
    </source>
</evidence>
<dbReference type="Gene3D" id="3.30.200.20">
    <property type="entry name" value="Phosphorylase Kinase, domain 1"/>
    <property type="match status" value="1"/>
</dbReference>
<keyword evidence="7" id="KW-1185">Reference proteome</keyword>
<gene>
    <name evidence="6" type="ORF">DERYTH_LOCUS10177</name>
</gene>
<dbReference type="PANTHER" id="PTHR44329:SF288">
    <property type="entry name" value="MITOGEN-ACTIVATED PROTEIN KINASE KINASE KINASE 20"/>
    <property type="match status" value="1"/>
</dbReference>
<protein>
    <submittedName>
        <fullName evidence="6">26737_t:CDS:1</fullName>
    </submittedName>
</protein>
<evidence type="ECO:0000259" key="5">
    <source>
        <dbReference type="PROSITE" id="PS50011"/>
    </source>
</evidence>
<dbReference type="InterPro" id="IPR011009">
    <property type="entry name" value="Kinase-like_dom_sf"/>
</dbReference>
<evidence type="ECO:0000313" key="6">
    <source>
        <dbReference type="EMBL" id="CAG8650871.1"/>
    </source>
</evidence>
<keyword evidence="2" id="KW-0547">Nucleotide-binding</keyword>
<dbReference type="PROSITE" id="PS50011">
    <property type="entry name" value="PROTEIN_KINASE_DOM"/>
    <property type="match status" value="1"/>
</dbReference>
<proteinExistence type="predicted"/>
<dbReference type="GO" id="GO:0005524">
    <property type="term" value="F:ATP binding"/>
    <property type="evidence" value="ECO:0007669"/>
    <property type="project" value="UniProtKB-KW"/>
</dbReference>
<dbReference type="Proteomes" id="UP000789405">
    <property type="component" value="Unassembled WGS sequence"/>
</dbReference>
<accession>A0A9N9H1G7</accession>
<dbReference type="Pfam" id="PF00069">
    <property type="entry name" value="Pkinase"/>
    <property type="match status" value="1"/>
</dbReference>
<dbReference type="OrthoDB" id="2444716at2759"/>
<keyword evidence="3" id="KW-0418">Kinase</keyword>
<dbReference type="PANTHER" id="PTHR44329">
    <property type="entry name" value="SERINE/THREONINE-PROTEIN KINASE TNNI3K-RELATED"/>
    <property type="match status" value="1"/>
</dbReference>
<comment type="caution">
    <text evidence="6">The sequence shown here is derived from an EMBL/GenBank/DDBJ whole genome shotgun (WGS) entry which is preliminary data.</text>
</comment>
<dbReference type="AlphaFoldDB" id="A0A9N9H1G7"/>
<dbReference type="EMBL" id="CAJVPY010005803">
    <property type="protein sequence ID" value="CAG8650871.1"/>
    <property type="molecule type" value="Genomic_DNA"/>
</dbReference>
<evidence type="ECO:0000256" key="3">
    <source>
        <dbReference type="ARBA" id="ARBA00022777"/>
    </source>
</evidence>
<evidence type="ECO:0000313" key="7">
    <source>
        <dbReference type="Proteomes" id="UP000789405"/>
    </source>
</evidence>
<dbReference type="SUPFAM" id="SSF56112">
    <property type="entry name" value="Protein kinase-like (PK-like)"/>
    <property type="match status" value="1"/>
</dbReference>
<dbReference type="GO" id="GO:0004674">
    <property type="term" value="F:protein serine/threonine kinase activity"/>
    <property type="evidence" value="ECO:0007669"/>
    <property type="project" value="TreeGrafter"/>
</dbReference>
<organism evidence="6 7">
    <name type="scientific">Dentiscutata erythropus</name>
    <dbReference type="NCBI Taxonomy" id="1348616"/>
    <lineage>
        <taxon>Eukaryota</taxon>
        <taxon>Fungi</taxon>
        <taxon>Fungi incertae sedis</taxon>
        <taxon>Mucoromycota</taxon>
        <taxon>Glomeromycotina</taxon>
        <taxon>Glomeromycetes</taxon>
        <taxon>Diversisporales</taxon>
        <taxon>Gigasporaceae</taxon>
        <taxon>Dentiscutata</taxon>
    </lineage>
</organism>
<dbReference type="InterPro" id="IPR051681">
    <property type="entry name" value="Ser/Thr_Kinases-Pseudokinases"/>
</dbReference>
<evidence type="ECO:0000256" key="4">
    <source>
        <dbReference type="ARBA" id="ARBA00022840"/>
    </source>
</evidence>
<name>A0A9N9H1G7_9GLOM</name>